<evidence type="ECO:0000313" key="1">
    <source>
        <dbReference type="EMBL" id="CAQ02479.1"/>
    </source>
</evidence>
<dbReference type="KEGG" id="cms:CMS2397"/>
<evidence type="ECO:0000313" key="2">
    <source>
        <dbReference type="Proteomes" id="UP000001318"/>
    </source>
</evidence>
<dbReference type="HOGENOM" id="CLU_100956_0_0_11"/>
<dbReference type="AlphaFoldDB" id="B0RH04"/>
<dbReference type="EMBL" id="AM849034">
    <property type="protein sequence ID" value="CAQ02479.1"/>
    <property type="molecule type" value="Genomic_DNA"/>
</dbReference>
<dbReference type="eggNOG" id="ENOG5030K6H">
    <property type="taxonomic scope" value="Bacteria"/>
</dbReference>
<proteinExistence type="predicted"/>
<keyword evidence="2" id="KW-1185">Reference proteome</keyword>
<dbReference type="STRING" id="31964.CMS2397"/>
<dbReference type="RefSeq" id="WP_012299671.1">
    <property type="nucleotide sequence ID" value="NC_010407.1"/>
</dbReference>
<reference evidence="1 2" key="1">
    <citation type="journal article" date="2008" name="J. Bacteriol.">
        <title>Genome of the actinomycete plant pathogen Clavibacter michiganensis subsp. sepedonicus suggests recent niche adaptation.</title>
        <authorList>
            <person name="Bentley S.D."/>
            <person name="Corton C."/>
            <person name="Brown S.E."/>
            <person name="Barron A."/>
            <person name="Clark L."/>
            <person name="Doggett J."/>
            <person name="Harris B."/>
            <person name="Ormond D."/>
            <person name="Quail M.A."/>
            <person name="May G."/>
            <person name="Francis D."/>
            <person name="Knudson D."/>
            <person name="Parkhill J."/>
            <person name="Ishimaru C.A."/>
        </authorList>
    </citation>
    <scope>NUCLEOTIDE SEQUENCE [LARGE SCALE GENOMIC DNA]</scope>
    <source>
        <strain evidence="2">ATCC 33113 / DSM 20744 / JCM 9667 / LMG 2889 / ICMP 2535 / C-1</strain>
    </source>
</reference>
<name>B0RH04_CLASE</name>
<accession>B0RH04</accession>
<dbReference type="Proteomes" id="UP000001318">
    <property type="component" value="Chromosome"/>
</dbReference>
<organism evidence="1 2">
    <name type="scientific">Clavibacter sepedonicus</name>
    <name type="common">Clavibacter michiganensis subsp. sepedonicus</name>
    <dbReference type="NCBI Taxonomy" id="31964"/>
    <lineage>
        <taxon>Bacteria</taxon>
        <taxon>Bacillati</taxon>
        <taxon>Actinomycetota</taxon>
        <taxon>Actinomycetes</taxon>
        <taxon>Micrococcales</taxon>
        <taxon>Microbacteriaceae</taxon>
        <taxon>Clavibacter</taxon>
    </lineage>
</organism>
<dbReference type="GeneID" id="29471201"/>
<protein>
    <submittedName>
        <fullName evidence="1">Uncharacterized protein</fullName>
    </submittedName>
</protein>
<dbReference type="OrthoDB" id="5175769at2"/>
<sequence length="248" mass="26523">MTITAPAMTPAQAEAWHALFEVYKAHPEGWALVGGQMVHSLCWEREASPPRPTQDADAVLDIRAQPTMLFDFTKTLTDLGYESAGESPSILEGMKGVQHRWVKGDAQIDVLIPRFLGERADNRTGVTGGRTIAAPGGQGALDRSEVIEVAVEGVTGTVIRPTLQGAIVAKASAMLIGEGAKADRHLNDLSILASLVTRGDRVGEDVTRTEVARVRAAFAMVLARPPLHLSVGVDAETIGIVRDQFVLE</sequence>
<gene>
    <name evidence="1" type="ordered locus">CMS2397</name>
</gene>